<feature type="compositionally biased region" description="Pro residues" evidence="1">
    <location>
        <begin position="172"/>
        <end position="182"/>
    </location>
</feature>
<dbReference type="OrthoDB" id="414774at2759"/>
<feature type="compositionally biased region" description="Basic and acidic residues" evidence="1">
    <location>
        <begin position="211"/>
        <end position="220"/>
    </location>
</feature>
<evidence type="ECO:0000313" key="2">
    <source>
        <dbReference type="EMBL" id="EKG19000.1"/>
    </source>
</evidence>
<comment type="caution">
    <text evidence="2">The sequence shown here is derived from an EMBL/GenBank/DDBJ whole genome shotgun (WGS) entry which is preliminary data.</text>
</comment>
<dbReference type="AlphaFoldDB" id="K2SQQ8"/>
<feature type="region of interest" description="Disordered" evidence="1">
    <location>
        <begin position="172"/>
        <end position="220"/>
    </location>
</feature>
<sequence>MSTKETWTGFTNAIDQANATASSLEQALIHAIGVSFPRSVSEQDYASYNEAYVKAMEPIYQSHSEDLDVVTLYADALINLAPKHLWNRKTGELNAYARTLDTKEVFEQTFKPHPYTLRHPGLIHMYIHLMETSPTPEAALPAANHLRNMVPDAGHLNHMPSHLDCLVGDYWPPSPPTRPPRSPTRKIPPRIARQRPGLLHLPPRTQPPQPDLRRHEGRPI</sequence>
<name>K2SQQ8_MACPH</name>
<accession>K2SQQ8</accession>
<proteinExistence type="predicted"/>
<dbReference type="VEuPathDB" id="FungiDB:MPH_03690"/>
<dbReference type="PANTHER" id="PTHR45588:SF1">
    <property type="entry name" value="WW DOMAIN-CONTAINING PROTEIN"/>
    <property type="match status" value="1"/>
</dbReference>
<protein>
    <submittedName>
        <fullName evidence="2">TPR domain protein</fullName>
    </submittedName>
</protein>
<reference evidence="2 3" key="1">
    <citation type="journal article" date="2012" name="BMC Genomics">
        <title>Tools to kill: Genome of one of the most destructive plant pathogenic fungi Macrophomina phaseolina.</title>
        <authorList>
            <person name="Islam M.S."/>
            <person name="Haque M.S."/>
            <person name="Islam M.M."/>
            <person name="Emdad E.M."/>
            <person name="Halim A."/>
            <person name="Hossen Q.M.M."/>
            <person name="Hossain M.Z."/>
            <person name="Ahmed B."/>
            <person name="Rahim S."/>
            <person name="Rahman M.S."/>
            <person name="Alam M.M."/>
            <person name="Hou S."/>
            <person name="Wan X."/>
            <person name="Saito J.A."/>
            <person name="Alam M."/>
        </authorList>
    </citation>
    <scope>NUCLEOTIDE SEQUENCE [LARGE SCALE GENOMIC DNA]</scope>
    <source>
        <strain evidence="2 3">MS6</strain>
    </source>
</reference>
<dbReference type="eggNOG" id="ENOG502QU74">
    <property type="taxonomic scope" value="Eukaryota"/>
</dbReference>
<dbReference type="HOGENOM" id="CLU_1256234_0_0_1"/>
<dbReference type="Proteomes" id="UP000007129">
    <property type="component" value="Unassembled WGS sequence"/>
</dbReference>
<dbReference type="STRING" id="1126212.K2SQQ8"/>
<dbReference type="PANTHER" id="PTHR45588">
    <property type="entry name" value="TPR DOMAIN-CONTAINING PROTEIN"/>
    <property type="match status" value="1"/>
</dbReference>
<dbReference type="InParanoid" id="K2SQQ8"/>
<dbReference type="EMBL" id="AHHD01000167">
    <property type="protein sequence ID" value="EKG19000.1"/>
    <property type="molecule type" value="Genomic_DNA"/>
</dbReference>
<gene>
    <name evidence="2" type="ORF">MPH_03690</name>
</gene>
<evidence type="ECO:0000256" key="1">
    <source>
        <dbReference type="SAM" id="MobiDB-lite"/>
    </source>
</evidence>
<organism evidence="2 3">
    <name type="scientific">Macrophomina phaseolina (strain MS6)</name>
    <name type="common">Charcoal rot fungus</name>
    <dbReference type="NCBI Taxonomy" id="1126212"/>
    <lineage>
        <taxon>Eukaryota</taxon>
        <taxon>Fungi</taxon>
        <taxon>Dikarya</taxon>
        <taxon>Ascomycota</taxon>
        <taxon>Pezizomycotina</taxon>
        <taxon>Dothideomycetes</taxon>
        <taxon>Dothideomycetes incertae sedis</taxon>
        <taxon>Botryosphaeriales</taxon>
        <taxon>Botryosphaeriaceae</taxon>
        <taxon>Macrophomina</taxon>
    </lineage>
</organism>
<evidence type="ECO:0000313" key="3">
    <source>
        <dbReference type="Proteomes" id="UP000007129"/>
    </source>
</evidence>